<evidence type="ECO:0000256" key="7">
    <source>
        <dbReference type="SAM" id="Phobius"/>
    </source>
</evidence>
<dbReference type="GO" id="GO:0016020">
    <property type="term" value="C:membrane"/>
    <property type="evidence" value="ECO:0007669"/>
    <property type="project" value="UniProtKB-SubCell"/>
</dbReference>
<evidence type="ECO:0000256" key="4">
    <source>
        <dbReference type="ARBA" id="ARBA00022989"/>
    </source>
</evidence>
<keyword evidence="2 7" id="KW-0812">Transmembrane</keyword>
<dbReference type="Pfam" id="PF01694">
    <property type="entry name" value="Rhomboid"/>
    <property type="match status" value="1"/>
</dbReference>
<dbReference type="GO" id="GO:0005737">
    <property type="term" value="C:cytoplasm"/>
    <property type="evidence" value="ECO:0007669"/>
    <property type="project" value="TreeGrafter"/>
</dbReference>
<dbReference type="EMBL" id="BRXZ01001042">
    <property type="protein sequence ID" value="GMH60616.1"/>
    <property type="molecule type" value="Genomic_DNA"/>
</dbReference>
<evidence type="ECO:0000313" key="10">
    <source>
        <dbReference type="Proteomes" id="UP001165082"/>
    </source>
</evidence>
<dbReference type="GO" id="GO:0005874">
    <property type="term" value="C:microtubule"/>
    <property type="evidence" value="ECO:0007669"/>
    <property type="project" value="TreeGrafter"/>
</dbReference>
<dbReference type="OrthoDB" id="200207at2759"/>
<dbReference type="InterPro" id="IPR045063">
    <property type="entry name" value="Dynamin_N"/>
</dbReference>
<dbReference type="PROSITE" id="PS51718">
    <property type="entry name" value="G_DYNAMIN_2"/>
    <property type="match status" value="1"/>
</dbReference>
<comment type="caution">
    <text evidence="9">The sequence shown here is derived from an EMBL/GenBank/DDBJ whole genome shotgun (WGS) entry which is preliminary data.</text>
</comment>
<dbReference type="InterPro" id="IPR027417">
    <property type="entry name" value="P-loop_NTPase"/>
</dbReference>
<dbReference type="GO" id="GO:0008017">
    <property type="term" value="F:microtubule binding"/>
    <property type="evidence" value="ECO:0007669"/>
    <property type="project" value="TreeGrafter"/>
</dbReference>
<dbReference type="GO" id="GO:0003924">
    <property type="term" value="F:GTPase activity"/>
    <property type="evidence" value="ECO:0007669"/>
    <property type="project" value="InterPro"/>
</dbReference>
<dbReference type="Pfam" id="PF00350">
    <property type="entry name" value="Dynamin_N"/>
    <property type="match status" value="1"/>
</dbReference>
<reference evidence="9" key="1">
    <citation type="submission" date="2022-07" db="EMBL/GenBank/DDBJ databases">
        <title>Genome analysis of Parmales, a sister group of diatoms, reveals the evolutionary specialization of diatoms from phago-mixotrophs to photoautotrophs.</title>
        <authorList>
            <person name="Ban H."/>
            <person name="Sato S."/>
            <person name="Yoshikawa S."/>
            <person name="Kazumasa Y."/>
            <person name="Nakamura Y."/>
            <person name="Ichinomiya M."/>
            <person name="Saitoh K."/>
            <person name="Sato N."/>
            <person name="Blanc-Mathieu R."/>
            <person name="Endo H."/>
            <person name="Kuwata A."/>
            <person name="Ogata H."/>
        </authorList>
    </citation>
    <scope>NUCLEOTIDE SEQUENCE</scope>
</reference>
<evidence type="ECO:0000256" key="3">
    <source>
        <dbReference type="ARBA" id="ARBA00022741"/>
    </source>
</evidence>
<dbReference type="AlphaFoldDB" id="A0A9W6ZY92"/>
<keyword evidence="5" id="KW-0342">GTP-binding</keyword>
<dbReference type="GO" id="GO:0005525">
    <property type="term" value="F:GTP binding"/>
    <property type="evidence" value="ECO:0007669"/>
    <property type="project" value="InterPro"/>
</dbReference>
<feature type="transmembrane region" description="Helical" evidence="7">
    <location>
        <begin position="52"/>
        <end position="76"/>
    </location>
</feature>
<dbReference type="PANTHER" id="PTHR11566">
    <property type="entry name" value="DYNAMIN"/>
    <property type="match status" value="1"/>
</dbReference>
<keyword evidence="6 7" id="KW-0472">Membrane</keyword>
<proteinExistence type="predicted"/>
<evidence type="ECO:0000256" key="1">
    <source>
        <dbReference type="ARBA" id="ARBA00004141"/>
    </source>
</evidence>
<organism evidence="9 10">
    <name type="scientific">Triparma retinervis</name>
    <dbReference type="NCBI Taxonomy" id="2557542"/>
    <lineage>
        <taxon>Eukaryota</taxon>
        <taxon>Sar</taxon>
        <taxon>Stramenopiles</taxon>
        <taxon>Ochrophyta</taxon>
        <taxon>Bolidophyceae</taxon>
        <taxon>Parmales</taxon>
        <taxon>Triparmaceae</taxon>
        <taxon>Triparma</taxon>
    </lineage>
</organism>
<dbReference type="InterPro" id="IPR022764">
    <property type="entry name" value="Peptidase_S54_rhomboid_dom"/>
</dbReference>
<evidence type="ECO:0000256" key="6">
    <source>
        <dbReference type="ARBA" id="ARBA00023136"/>
    </source>
</evidence>
<evidence type="ECO:0000313" key="9">
    <source>
        <dbReference type="EMBL" id="GMH60616.1"/>
    </source>
</evidence>
<dbReference type="GO" id="GO:0004252">
    <property type="term" value="F:serine-type endopeptidase activity"/>
    <property type="evidence" value="ECO:0007669"/>
    <property type="project" value="InterPro"/>
</dbReference>
<gene>
    <name evidence="9" type="ORF">TrRE_jg12581</name>
</gene>
<sequence>MRDTVVTIRINNVTFQTLRFVIINAFVYQTLYTFMCKFDPLRFLFVVNGSVFAAWMVAQGTFVTYSVMAISSLLGLDLQRFVDEDDNEDTEVPPEMISKVRMRRDKPLDIPKGMLIFGCDNGYREADDELFFAGQLTLKQYKRRRKKMMIVELIRVQDYEKWMSRFERDNESVEQQPSALESQMENIFLCPNKFAGNDSMLARPLSFFGSAFSQCDWPHFITNMYSLWSFKDSLLRELDRKTFTRLYLFSHICGTMFTMGLYEFGPSGRWRHSHGASAALSGVMSFAFVKNYSTYYITFGGVEINAGLAYIIGQFYTDIAGVLKSKTVWQFGRLWNRHILSQDEDRDAEDFEESINGNVGFSSHIGGALGVSAGRCTTRCATKLILRTSSEQAWTAKVSTSSNPKSCKHVTGDMDDLRRVIERARSQVEGGVTNGVTTDSSIIIEIHSSSSPNISLIDLPGLVRTRVSGQSPTIVSDIDSLTDHYMANPNNIILAVIPANVDVATVDVLERARIVDPSGDRTVGVLTKADLVQEEGYDSVLAVLRNETKPLRLGYYLINSKLDAATSTFADEAPFFSSHPAFSSLPQSRTSLPSLSSTLTTMVASLLLRSLGSLKSHIDSRLSLAKVRMSRLVISEFSTSSLPGFVNVRGMSAWVSLEVDNWLSLSLSCVSRCFSTVRSSAIDAARSAAGGRESISNIFIGIIEVRLARLEAEALGEVSLLVEGERAFFTTDERGLVETVNALRWGKLVDAVKGACGGGGPEDAVGAAGRLTAWQRGRDEGAAEIREVLEAYHGVARRRFVDMEGVHGD</sequence>
<accession>A0A9W6ZY92</accession>
<dbReference type="SMART" id="SM00053">
    <property type="entry name" value="DYNc"/>
    <property type="match status" value="1"/>
</dbReference>
<dbReference type="PANTHER" id="PTHR11566:SF21">
    <property type="entry name" value="DYNAMIN RELATED PROTEIN 1, ISOFORM A"/>
    <property type="match status" value="1"/>
</dbReference>
<dbReference type="InterPro" id="IPR035952">
    <property type="entry name" value="Rhomboid-like_sf"/>
</dbReference>
<feature type="domain" description="Dynamin-type G" evidence="8">
    <location>
        <begin position="341"/>
        <end position="612"/>
    </location>
</feature>
<keyword evidence="4 7" id="KW-1133">Transmembrane helix</keyword>
<evidence type="ECO:0000256" key="5">
    <source>
        <dbReference type="ARBA" id="ARBA00023134"/>
    </source>
</evidence>
<dbReference type="Gene3D" id="3.40.50.300">
    <property type="entry name" value="P-loop containing nucleotide triphosphate hydrolases"/>
    <property type="match status" value="1"/>
</dbReference>
<comment type="subcellular location">
    <subcellularLocation>
        <location evidence="1">Membrane</location>
        <topology evidence="1">Multi-pass membrane protein</topology>
    </subcellularLocation>
</comment>
<dbReference type="InterPro" id="IPR022812">
    <property type="entry name" value="Dynamin"/>
</dbReference>
<dbReference type="PRINTS" id="PR00195">
    <property type="entry name" value="DYNAMIN"/>
</dbReference>
<keyword evidence="10" id="KW-1185">Reference proteome</keyword>
<name>A0A9W6ZY92_9STRA</name>
<keyword evidence="3" id="KW-0547">Nucleotide-binding</keyword>
<dbReference type="InterPro" id="IPR000375">
    <property type="entry name" value="Dynamin_stalk"/>
</dbReference>
<evidence type="ECO:0000259" key="8">
    <source>
        <dbReference type="PROSITE" id="PS51718"/>
    </source>
</evidence>
<dbReference type="InterPro" id="IPR030381">
    <property type="entry name" value="G_DYNAMIN_dom"/>
</dbReference>
<dbReference type="Pfam" id="PF01031">
    <property type="entry name" value="Dynamin_M"/>
    <property type="match status" value="1"/>
</dbReference>
<dbReference type="SUPFAM" id="SSF144091">
    <property type="entry name" value="Rhomboid-like"/>
    <property type="match status" value="1"/>
</dbReference>
<dbReference type="Gene3D" id="1.20.120.1240">
    <property type="entry name" value="Dynamin, middle domain"/>
    <property type="match status" value="1"/>
</dbReference>
<dbReference type="SUPFAM" id="SSF52540">
    <property type="entry name" value="P-loop containing nucleoside triphosphate hydrolases"/>
    <property type="match status" value="1"/>
</dbReference>
<dbReference type="Proteomes" id="UP001165082">
    <property type="component" value="Unassembled WGS sequence"/>
</dbReference>
<evidence type="ECO:0000256" key="2">
    <source>
        <dbReference type="ARBA" id="ARBA00022692"/>
    </source>
</evidence>
<dbReference type="InterPro" id="IPR001401">
    <property type="entry name" value="Dynamin_GTPase"/>
</dbReference>
<protein>
    <recommendedName>
        <fullName evidence="8">Dynamin-type G domain-containing protein</fullName>
    </recommendedName>
</protein>